<feature type="domain" description="Endonuclease/exonuclease/phosphatase" evidence="2">
    <location>
        <begin position="145"/>
        <end position="337"/>
    </location>
</feature>
<dbReference type="Pfam" id="PF03372">
    <property type="entry name" value="Exo_endo_phos"/>
    <property type="match status" value="1"/>
</dbReference>
<comment type="caution">
    <text evidence="3">The sequence shown here is derived from an EMBL/GenBank/DDBJ whole genome shotgun (WGS) entry which is preliminary data.</text>
</comment>
<dbReference type="Proteomes" id="UP001152795">
    <property type="component" value="Unassembled WGS sequence"/>
</dbReference>
<evidence type="ECO:0000313" key="3">
    <source>
        <dbReference type="EMBL" id="CAB3986432.1"/>
    </source>
</evidence>
<feature type="non-terminal residue" evidence="3">
    <location>
        <position position="496"/>
    </location>
</feature>
<dbReference type="Gene3D" id="3.60.10.10">
    <property type="entry name" value="Endonuclease/exonuclease/phosphatase"/>
    <property type="match status" value="1"/>
</dbReference>
<dbReference type="AlphaFoldDB" id="A0A6S7GB77"/>
<organism evidence="3 4">
    <name type="scientific">Paramuricea clavata</name>
    <name type="common">Red gorgonian</name>
    <name type="synonym">Violescent sea-whip</name>
    <dbReference type="NCBI Taxonomy" id="317549"/>
    <lineage>
        <taxon>Eukaryota</taxon>
        <taxon>Metazoa</taxon>
        <taxon>Cnidaria</taxon>
        <taxon>Anthozoa</taxon>
        <taxon>Octocorallia</taxon>
        <taxon>Malacalcyonacea</taxon>
        <taxon>Plexauridae</taxon>
        <taxon>Paramuricea</taxon>
    </lineage>
</organism>
<evidence type="ECO:0000259" key="2">
    <source>
        <dbReference type="Pfam" id="PF03372"/>
    </source>
</evidence>
<dbReference type="InterPro" id="IPR036691">
    <property type="entry name" value="Endo/exonu/phosph_ase_sf"/>
</dbReference>
<sequence>MRPITLITQRQNTKVLVDYPEPAKTAEPVPRLHRQLPRHQYPLVSLLRAAQGVGLDQISRDCTPNHYYAMNSQLFSSQYNNQQQFISNYFPVHKPKSRRIRSAQPSHITGDNLVKIALNPSQPDSRIPTIFVSNIRSIAPKIDELECVVNQNDSDIVCITETWLSDEIPDNAVAMHGFTLFRKDREKRGGGVAIFVKSNIQCKRLSVPEIPGSVTEISLWLQMRPCRLPRAVSSILIAVVYHPPHASADDNYKVYNHIQGAVDSHLACHPDSLICIVGDFNPNSTNISSSRFRQLCGLAQIVKVFTRDSGILDWCLTNKAKIMSVPEKLPNIGSSDHYCFVVRQKLPRAKPPPKEIIFRRDTRDSRIREFGQWITSFSWQEVISKGAVEKYLPMKANDDVSNYSADRESASTCGPSPTPRFDDENNARKGHCKEETDELLRMDIVQLAIKKCNESQDESHGEGLKAYLRCPLSLFYFPTPLRTRTYWLRISKVSNY</sequence>
<keyword evidence="4" id="KW-1185">Reference proteome</keyword>
<dbReference type="OrthoDB" id="10037236at2759"/>
<gene>
    <name evidence="3" type="ORF">PACLA_8A072154</name>
</gene>
<protein>
    <recommendedName>
        <fullName evidence="2">Endonuclease/exonuclease/phosphatase domain-containing protein</fullName>
    </recommendedName>
</protein>
<dbReference type="GO" id="GO:0003824">
    <property type="term" value="F:catalytic activity"/>
    <property type="evidence" value="ECO:0007669"/>
    <property type="project" value="InterPro"/>
</dbReference>
<feature type="compositionally biased region" description="Polar residues" evidence="1">
    <location>
        <begin position="406"/>
        <end position="415"/>
    </location>
</feature>
<feature type="compositionally biased region" description="Basic and acidic residues" evidence="1">
    <location>
        <begin position="420"/>
        <end position="429"/>
    </location>
</feature>
<dbReference type="PANTHER" id="PTHR47510:SF3">
    <property type="entry name" value="ENDO_EXONUCLEASE_PHOSPHATASE DOMAIN-CONTAINING PROTEIN"/>
    <property type="match status" value="1"/>
</dbReference>
<name>A0A6S7GB77_PARCT</name>
<dbReference type="SUPFAM" id="SSF56219">
    <property type="entry name" value="DNase I-like"/>
    <property type="match status" value="1"/>
</dbReference>
<reference evidence="3" key="1">
    <citation type="submission" date="2020-04" db="EMBL/GenBank/DDBJ databases">
        <authorList>
            <person name="Alioto T."/>
            <person name="Alioto T."/>
            <person name="Gomez Garrido J."/>
        </authorList>
    </citation>
    <scope>NUCLEOTIDE SEQUENCE</scope>
    <source>
        <strain evidence="3">A484AB</strain>
    </source>
</reference>
<accession>A0A6S7GB77</accession>
<feature type="region of interest" description="Disordered" evidence="1">
    <location>
        <begin position="406"/>
        <end position="429"/>
    </location>
</feature>
<evidence type="ECO:0000313" key="4">
    <source>
        <dbReference type="Proteomes" id="UP001152795"/>
    </source>
</evidence>
<dbReference type="PANTHER" id="PTHR47510">
    <property type="entry name" value="REVERSE TRANSCRIPTASE DOMAIN-CONTAINING PROTEIN"/>
    <property type="match status" value="1"/>
</dbReference>
<evidence type="ECO:0000256" key="1">
    <source>
        <dbReference type="SAM" id="MobiDB-lite"/>
    </source>
</evidence>
<dbReference type="InterPro" id="IPR005135">
    <property type="entry name" value="Endo/exonuclease/phosphatase"/>
</dbReference>
<proteinExistence type="predicted"/>
<dbReference type="EMBL" id="CACRXK020001014">
    <property type="protein sequence ID" value="CAB3986432.1"/>
    <property type="molecule type" value="Genomic_DNA"/>
</dbReference>